<reference evidence="1 2" key="1">
    <citation type="journal article" date="2005" name="Science">
        <title>Comparative genomics of trypanosomatid parasitic protozoa.</title>
        <authorList>
            <person name="El-Sayed N.M."/>
            <person name="Myler P.J."/>
            <person name="Blandin G."/>
            <person name="Berriman M."/>
            <person name="Crabtree J."/>
            <person name="Aggarwal G."/>
            <person name="Caler E."/>
            <person name="Renauld H."/>
            <person name="Worthey E.A."/>
            <person name="Hertz-Fowler C."/>
            <person name="Ghedin E."/>
            <person name="Peacock C."/>
            <person name="Bartholomeu D.C."/>
            <person name="Haas B.J."/>
            <person name="Tran A.N."/>
            <person name="Wortman J.R."/>
            <person name="Alsmark U.C."/>
            <person name="Angiuoli S."/>
            <person name="Anupama A."/>
            <person name="Badger J."/>
            <person name="Bringaud F."/>
            <person name="Cadag E."/>
            <person name="Carlton J.M."/>
            <person name="Cerqueira G.C."/>
            <person name="Creasy T."/>
            <person name="Delcher A.L."/>
            <person name="Djikeng A."/>
            <person name="Embley T.M."/>
            <person name="Hauser C."/>
            <person name="Ivens A.C."/>
            <person name="Kummerfeld S.K."/>
            <person name="Pereira-Leal J.B."/>
            <person name="Nilsson D."/>
            <person name="Peterson J."/>
            <person name="Salzberg S.L."/>
            <person name="Shallom J."/>
            <person name="Silva J.C."/>
            <person name="Sundaram J."/>
            <person name="Westenberger S."/>
            <person name="White O."/>
            <person name="Melville S.E."/>
            <person name="Donelson J.E."/>
            <person name="Andersson B."/>
            <person name="Stuart K.D."/>
            <person name="Hall N."/>
        </authorList>
    </citation>
    <scope>NUCLEOTIDE SEQUENCE [LARGE SCALE GENOMIC DNA]</scope>
    <source>
        <strain evidence="1 2">927/4 GUTat10.1</strain>
    </source>
</reference>
<name>Q38F78_TRYB2</name>
<evidence type="ECO:0000313" key="2">
    <source>
        <dbReference type="Proteomes" id="UP000008524"/>
    </source>
</evidence>
<dbReference type="PaxDb" id="5691-EAN76542"/>
<sequence length="31" mass="3432">MHVTAAVVFVVKSDGDVHRPLQMLARRELVG</sequence>
<dbReference type="Proteomes" id="UP000008524">
    <property type="component" value="Chromosome 9"/>
</dbReference>
<dbReference type="AlphaFoldDB" id="Q38F78"/>
<accession>Q38F78</accession>
<dbReference type="InParanoid" id="Q38F78"/>
<keyword evidence="2" id="KW-1185">Reference proteome</keyword>
<protein>
    <submittedName>
        <fullName evidence="1">Uncharacterized protein</fullName>
    </submittedName>
</protein>
<dbReference type="EMBL" id="CM000207">
    <property type="protein sequence ID" value="EAN76542.1"/>
    <property type="molecule type" value="Genomic_DNA"/>
</dbReference>
<dbReference type="KEGG" id="tbr:Tb09.160.3250"/>
<gene>
    <name evidence="1" type="ORF">Tb09.160.3250</name>
</gene>
<dbReference type="RefSeq" id="XP_024498433.1">
    <property type="nucleotide sequence ID" value="XM_024642646.1"/>
</dbReference>
<organism evidence="1 2">
    <name type="scientific">Trypanosoma brucei brucei (strain 927/4 GUTat10.1)</name>
    <dbReference type="NCBI Taxonomy" id="185431"/>
    <lineage>
        <taxon>Eukaryota</taxon>
        <taxon>Discoba</taxon>
        <taxon>Euglenozoa</taxon>
        <taxon>Kinetoplastea</taxon>
        <taxon>Metakinetoplastina</taxon>
        <taxon>Trypanosomatida</taxon>
        <taxon>Trypanosomatidae</taxon>
        <taxon>Trypanosoma</taxon>
    </lineage>
</organism>
<evidence type="ECO:0000313" key="1">
    <source>
        <dbReference type="EMBL" id="EAN76542.1"/>
    </source>
</evidence>
<proteinExistence type="predicted"/>
<dbReference type="GeneID" id="3660501"/>
<reference evidence="1 2" key="2">
    <citation type="journal article" date="2005" name="Science">
        <title>The genome of the African trypanosome Trypanosoma brucei.</title>
        <authorList>
            <person name="Berriman M."/>
            <person name="Ghedin E."/>
            <person name="Hertz-Fowler C."/>
            <person name="Blandin G."/>
            <person name="Renauld H."/>
            <person name="Bartholomeu D.C."/>
            <person name="Lennard N.J."/>
            <person name="Caler E."/>
            <person name="Hamlin N.E."/>
            <person name="Haas B."/>
            <person name="Bohme U."/>
            <person name="Hannick L."/>
            <person name="Aslett M.A."/>
            <person name="Shallom J."/>
            <person name="Marcello L."/>
            <person name="Hou L."/>
            <person name="Wickstead B."/>
            <person name="Alsmark U.C."/>
            <person name="Arrowsmith C."/>
            <person name="Atkin R.J."/>
            <person name="Barron A.J."/>
            <person name="Bringaud F."/>
            <person name="Brooks K."/>
            <person name="Carrington M."/>
            <person name="Cherevach I."/>
            <person name="Chillingworth T.J."/>
            <person name="Churcher C."/>
            <person name="Clark L.N."/>
            <person name="Corton C.H."/>
            <person name="Cronin A."/>
            <person name="Davies R.M."/>
            <person name="Doggett J."/>
            <person name="Djikeng A."/>
            <person name="Feldblyum T."/>
            <person name="Field M.C."/>
            <person name="Fraser A."/>
            <person name="Goodhead I."/>
            <person name="Hance Z."/>
            <person name="Harper D."/>
            <person name="Harris B.R."/>
            <person name="Hauser H."/>
            <person name="Hostetler J."/>
            <person name="Ivens A."/>
            <person name="Jagels K."/>
            <person name="Johnson D."/>
            <person name="Johnson J."/>
            <person name="Jones K."/>
            <person name="Kerhornou A.X."/>
            <person name="Koo H."/>
            <person name="Larke N."/>
            <person name="Landfear S."/>
            <person name="Larkin C."/>
            <person name="Leech V."/>
            <person name="Line A."/>
            <person name="Lord A."/>
            <person name="Macleod A."/>
            <person name="Mooney P.J."/>
            <person name="Moule S."/>
            <person name="Martin D.M."/>
            <person name="Morgan G.W."/>
            <person name="Mungall K."/>
            <person name="Norbertczak H."/>
            <person name="Ormond D."/>
            <person name="Pai G."/>
            <person name="Peacock C.S."/>
            <person name="Peterson J."/>
            <person name="Quail M.A."/>
            <person name="Rabbinowitsch E."/>
            <person name="Rajandream M.A."/>
            <person name="Reitter C."/>
            <person name="Salzberg S.L."/>
            <person name="Sanders M."/>
            <person name="Schobel S."/>
            <person name="Sharp S."/>
            <person name="Simmonds M."/>
            <person name="Simpson A.J."/>
            <person name="Tallon L."/>
            <person name="Turner C.M."/>
            <person name="Tait A."/>
            <person name="Tivey A.R."/>
            <person name="Van Aken S."/>
            <person name="Walker D."/>
            <person name="Wanless D."/>
            <person name="Wang S."/>
            <person name="White B."/>
            <person name="White O."/>
            <person name="Whitehead S."/>
            <person name="Woodward J."/>
            <person name="Wortman J."/>
            <person name="Adams M.D."/>
            <person name="Embley T.M."/>
            <person name="Gull K."/>
            <person name="Ullu E."/>
            <person name="Barry J.D."/>
            <person name="Fairlamb A.H."/>
            <person name="Opperdoes F."/>
            <person name="Barrell B.G."/>
            <person name="Donelson J.E."/>
            <person name="Hall N."/>
            <person name="Fraser C.M."/>
            <person name="Melville S.E."/>
            <person name="El-Sayed N.M."/>
        </authorList>
    </citation>
    <scope>NUCLEOTIDE SEQUENCE [LARGE SCALE GENOMIC DNA]</scope>
    <source>
        <strain evidence="1 2">927/4 GUTat10.1</strain>
    </source>
</reference>